<keyword evidence="2" id="KW-1185">Reference proteome</keyword>
<sequence length="225" mass="25888">MNKPLNTLIVEDHQLIIDSYKMALDFVANRESDYSFKITISKSCEEAYLEIEHAANFGTVDLVFLDISLPPAKKYSILSGDDIGIKVRQLFPKAKILVITHLSDNYRLINILKCLKPNSLLLKNELDFNRLTESISNVLYGIPYYSHSVLKLVRQHISNDFNLDQIDRQVLYYLSQGNKTKDLPELVNLSLAGIERRKRKLNEIFNNDKKSDKVLIKIAKEKGFI</sequence>
<dbReference type="InterPro" id="IPR011006">
    <property type="entry name" value="CheY-like_superfamily"/>
</dbReference>
<accession>A0A4Q9FH05</accession>
<organism evidence="1 2">
    <name type="scientific">Hyunsoonleella flava</name>
    <dbReference type="NCBI Taxonomy" id="2527939"/>
    <lineage>
        <taxon>Bacteria</taxon>
        <taxon>Pseudomonadati</taxon>
        <taxon>Bacteroidota</taxon>
        <taxon>Flavobacteriia</taxon>
        <taxon>Flavobacteriales</taxon>
        <taxon>Flavobacteriaceae</taxon>
    </lineage>
</organism>
<reference evidence="1 2" key="1">
    <citation type="submission" date="2019-02" db="EMBL/GenBank/DDBJ databases">
        <title>Hyunsoonleella sp., isolated from marine sediment.</title>
        <authorList>
            <person name="Liu B.-T."/>
        </authorList>
    </citation>
    <scope>NUCLEOTIDE SEQUENCE [LARGE SCALE GENOMIC DNA]</scope>
    <source>
        <strain evidence="1 2">T58</strain>
    </source>
</reference>
<proteinExistence type="predicted"/>
<dbReference type="CDD" id="cd00156">
    <property type="entry name" value="REC"/>
    <property type="match status" value="1"/>
</dbReference>
<gene>
    <name evidence="1" type="ORF">EYD45_07560</name>
</gene>
<name>A0A4Q9FH05_9FLAO</name>
<evidence type="ECO:0000313" key="1">
    <source>
        <dbReference type="EMBL" id="TBN04464.1"/>
    </source>
</evidence>
<dbReference type="OrthoDB" id="651456at2"/>
<protein>
    <submittedName>
        <fullName evidence="1">Response regulator transcription factor</fullName>
    </submittedName>
</protein>
<dbReference type="AlphaFoldDB" id="A0A4Q9FH05"/>
<dbReference type="RefSeq" id="WP_130963933.1">
    <property type="nucleotide sequence ID" value="NZ_SIRT01000004.1"/>
</dbReference>
<dbReference type="Gene3D" id="3.40.50.2300">
    <property type="match status" value="1"/>
</dbReference>
<dbReference type="SUPFAM" id="SSF52172">
    <property type="entry name" value="CheY-like"/>
    <property type="match status" value="1"/>
</dbReference>
<dbReference type="EMBL" id="SIRT01000004">
    <property type="protein sequence ID" value="TBN04464.1"/>
    <property type="molecule type" value="Genomic_DNA"/>
</dbReference>
<evidence type="ECO:0000313" key="2">
    <source>
        <dbReference type="Proteomes" id="UP000291142"/>
    </source>
</evidence>
<dbReference type="Proteomes" id="UP000291142">
    <property type="component" value="Unassembled WGS sequence"/>
</dbReference>
<comment type="caution">
    <text evidence="1">The sequence shown here is derived from an EMBL/GenBank/DDBJ whole genome shotgun (WGS) entry which is preliminary data.</text>
</comment>